<dbReference type="PANTHER" id="PTHR34107">
    <property type="entry name" value="SLL0198 PROTEIN-RELATED"/>
    <property type="match status" value="1"/>
</dbReference>
<dbReference type="InterPro" id="IPR012296">
    <property type="entry name" value="Nuclease_put_TT1808"/>
</dbReference>
<evidence type="ECO:0000313" key="3">
    <source>
        <dbReference type="Proteomes" id="UP000249354"/>
    </source>
</evidence>
<dbReference type="InterPro" id="IPR011335">
    <property type="entry name" value="Restrct_endonuc-II-like"/>
</dbReference>
<dbReference type="GO" id="GO:0004519">
    <property type="term" value="F:endonuclease activity"/>
    <property type="evidence" value="ECO:0007669"/>
    <property type="project" value="UniProtKB-KW"/>
</dbReference>
<keyword evidence="2" id="KW-0540">Nuclease</keyword>
<keyword evidence="2" id="KW-0378">Hydrolase</keyword>
<gene>
    <name evidence="2" type="ORF">DCF25_18925</name>
</gene>
<reference evidence="3" key="1">
    <citation type="submission" date="2018-04" db="EMBL/GenBank/DDBJ databases">
        <authorList>
            <person name="Cornet L."/>
        </authorList>
    </citation>
    <scope>NUCLEOTIDE SEQUENCE [LARGE SCALE GENOMIC DNA]</scope>
</reference>
<dbReference type="PANTHER" id="PTHR34107:SF2">
    <property type="entry name" value="SLL0888 PROTEIN"/>
    <property type="match status" value="1"/>
</dbReference>
<sequence length="126" mass="14326">MGVQSPRGGRLETSRIPDITVLPAVQMESMIDREAVIGWDESPPLLVVEVVSPSTKGEDYRAKQWEYCFLDIPEYWIVDPLENQVTVCTLATREYKLIELRGEETIQSPTFPNFKLTAAQVLSRKL</sequence>
<evidence type="ECO:0000313" key="2">
    <source>
        <dbReference type="EMBL" id="PZO11734.1"/>
    </source>
</evidence>
<dbReference type="CDD" id="cd06260">
    <property type="entry name" value="DUF820-like"/>
    <property type="match status" value="1"/>
</dbReference>
<proteinExistence type="predicted"/>
<dbReference type="AlphaFoldDB" id="A0A2W4TVQ6"/>
<name>A0A2W4TVQ6_9CYAN</name>
<comment type="caution">
    <text evidence="2">The sequence shown here is derived from an EMBL/GenBank/DDBJ whole genome shotgun (WGS) entry which is preliminary data.</text>
</comment>
<feature type="domain" description="Putative restriction endonuclease" evidence="1">
    <location>
        <begin position="12"/>
        <end position="118"/>
    </location>
</feature>
<dbReference type="Proteomes" id="UP000249354">
    <property type="component" value="Unassembled WGS sequence"/>
</dbReference>
<accession>A0A2W4TVQ6</accession>
<organism evidence="2 3">
    <name type="scientific">Leptolyngbya foveolarum</name>
    <dbReference type="NCBI Taxonomy" id="47253"/>
    <lineage>
        <taxon>Bacteria</taxon>
        <taxon>Bacillati</taxon>
        <taxon>Cyanobacteriota</taxon>
        <taxon>Cyanophyceae</taxon>
        <taxon>Leptolyngbyales</taxon>
        <taxon>Leptolyngbyaceae</taxon>
        <taxon>Leptolyngbya group</taxon>
        <taxon>Leptolyngbya</taxon>
    </lineage>
</organism>
<dbReference type="Pfam" id="PF05685">
    <property type="entry name" value="Uma2"/>
    <property type="match status" value="1"/>
</dbReference>
<keyword evidence="2" id="KW-0255">Endonuclease</keyword>
<dbReference type="SUPFAM" id="SSF52980">
    <property type="entry name" value="Restriction endonuclease-like"/>
    <property type="match status" value="1"/>
</dbReference>
<evidence type="ECO:0000259" key="1">
    <source>
        <dbReference type="Pfam" id="PF05685"/>
    </source>
</evidence>
<protein>
    <submittedName>
        <fullName evidence="2">Uma2 family endonuclease</fullName>
    </submittedName>
</protein>
<dbReference type="EMBL" id="QBMC01000172">
    <property type="protein sequence ID" value="PZO11734.1"/>
    <property type="molecule type" value="Genomic_DNA"/>
</dbReference>
<reference evidence="2 3" key="2">
    <citation type="submission" date="2018-06" db="EMBL/GenBank/DDBJ databases">
        <title>Metagenomic assembly of (sub)arctic Cyanobacteria and their associated microbiome from non-axenic cultures.</title>
        <authorList>
            <person name="Baurain D."/>
        </authorList>
    </citation>
    <scope>NUCLEOTIDE SEQUENCE [LARGE SCALE GENOMIC DNA]</scope>
    <source>
        <strain evidence="2">ULC129bin1</strain>
    </source>
</reference>
<dbReference type="InterPro" id="IPR008538">
    <property type="entry name" value="Uma2"/>
</dbReference>
<dbReference type="Gene3D" id="3.90.1570.10">
    <property type="entry name" value="tt1808, chain A"/>
    <property type="match status" value="1"/>
</dbReference>